<dbReference type="InterPro" id="IPR004043">
    <property type="entry name" value="LCCL"/>
</dbReference>
<dbReference type="PANTHER" id="PTHR31331">
    <property type="entry name" value="LCCL DOMAIN PROTEIN (AFU_ORTHOLOGUE AFUA_5G08630)"/>
    <property type="match status" value="1"/>
</dbReference>
<reference evidence="3" key="1">
    <citation type="submission" date="2021-12" db="EMBL/GenBank/DDBJ databases">
        <title>Black yeast isolated from Biological Soil Crust.</title>
        <authorList>
            <person name="Kurbessoian T."/>
        </authorList>
    </citation>
    <scope>NUCLEOTIDE SEQUENCE</scope>
    <source>
        <strain evidence="3">CCFEE 5208</strain>
    </source>
</reference>
<organism evidence="3 4">
    <name type="scientific">Friedmanniomyces endolithicus</name>
    <dbReference type="NCBI Taxonomy" id="329885"/>
    <lineage>
        <taxon>Eukaryota</taxon>
        <taxon>Fungi</taxon>
        <taxon>Dikarya</taxon>
        <taxon>Ascomycota</taxon>
        <taxon>Pezizomycotina</taxon>
        <taxon>Dothideomycetes</taxon>
        <taxon>Dothideomycetidae</taxon>
        <taxon>Mycosphaerellales</taxon>
        <taxon>Teratosphaeriaceae</taxon>
        <taxon>Friedmanniomyces</taxon>
    </lineage>
</organism>
<dbReference type="InterPro" id="IPR051957">
    <property type="entry name" value="CRISP-LCCL_domain"/>
</dbReference>
<dbReference type="PROSITE" id="PS50820">
    <property type="entry name" value="LCCL"/>
    <property type="match status" value="1"/>
</dbReference>
<feature type="transmembrane region" description="Helical" evidence="1">
    <location>
        <begin position="160"/>
        <end position="182"/>
    </location>
</feature>
<comment type="caution">
    <text evidence="3">The sequence shown here is derived from an EMBL/GenBank/DDBJ whole genome shotgun (WGS) entry which is preliminary data.</text>
</comment>
<keyword evidence="1" id="KW-0812">Transmembrane</keyword>
<dbReference type="Pfam" id="PF03815">
    <property type="entry name" value="LCCL"/>
    <property type="match status" value="1"/>
</dbReference>
<proteinExistence type="predicted"/>
<keyword evidence="1" id="KW-0472">Membrane</keyword>
<dbReference type="PANTHER" id="PTHR31331:SF8">
    <property type="entry name" value="LCCL DOMAIN PROTEIN (AFU_ORTHOLOGUE AFUA_5G02970)"/>
    <property type="match status" value="1"/>
</dbReference>
<protein>
    <recommendedName>
        <fullName evidence="2">LCCL domain-containing protein</fullName>
    </recommendedName>
</protein>
<dbReference type="SUPFAM" id="SSF69848">
    <property type="entry name" value="LCCL domain"/>
    <property type="match status" value="1"/>
</dbReference>
<dbReference type="InterPro" id="IPR036609">
    <property type="entry name" value="LCCL_sf"/>
</dbReference>
<keyword evidence="1" id="KW-1133">Transmembrane helix</keyword>
<name>A0AAN6J3Y7_9PEZI</name>
<dbReference type="EMBL" id="JASUXU010000059">
    <property type="protein sequence ID" value="KAK0313358.1"/>
    <property type="molecule type" value="Genomic_DNA"/>
</dbReference>
<evidence type="ECO:0000259" key="2">
    <source>
        <dbReference type="PROSITE" id="PS50820"/>
    </source>
</evidence>
<feature type="transmembrane region" description="Helical" evidence="1">
    <location>
        <begin position="240"/>
        <end position="260"/>
    </location>
</feature>
<sequence length="426" mass="46374">MPLGTRKSSTNPWSLVVLQKAVNLGTNHGTMKKSSVYRADSFICASAIHSGFLRDVEGGCGVLTLTGEQSSYISSERFGIHSIGFDSYFPRSFGFKVGSKTACKDLRWPGLAASVTLTTILSLFTTSPAVFFWSIFTGLFFHVALVSDPPTLNRDTLPDMFTLLSMAIAQFLPAAFVAWVMYRYAVTRSLRGLTAQVEKTVLWLGPAWVGALNNYTFDKLPIQRLTIHDIRAQPGAVSTLIAIVLIIGSIAIGQAYAFLVEGRFASFQNRPSLIRQGLLIGLFVNGVARWGFASILQTPGELLADGQRGSILPDVAVLAAGVDNITFSLGSLPIHDARMAVTYYGMSALVNDVERFRGPGGDVGTGNVTWTWNRHTHTSDQEAGDSPLREYFRFGYVTGDHTGDYTRAGKWNSDGSWEQMEAGPSL</sequence>
<feature type="transmembrane region" description="Helical" evidence="1">
    <location>
        <begin position="130"/>
        <end position="148"/>
    </location>
</feature>
<dbReference type="Proteomes" id="UP001168146">
    <property type="component" value="Unassembled WGS sequence"/>
</dbReference>
<feature type="domain" description="LCCL" evidence="2">
    <location>
        <begin position="29"/>
        <end position="83"/>
    </location>
</feature>
<gene>
    <name evidence="3" type="ORF">LTR82_013389</name>
</gene>
<dbReference type="AlphaFoldDB" id="A0AAN6J3Y7"/>
<dbReference type="Gene3D" id="2.170.130.20">
    <property type="entry name" value="LCCL-like domain"/>
    <property type="match status" value="1"/>
</dbReference>
<evidence type="ECO:0000256" key="1">
    <source>
        <dbReference type="SAM" id="Phobius"/>
    </source>
</evidence>
<evidence type="ECO:0000313" key="3">
    <source>
        <dbReference type="EMBL" id="KAK0313358.1"/>
    </source>
</evidence>
<evidence type="ECO:0000313" key="4">
    <source>
        <dbReference type="Proteomes" id="UP001168146"/>
    </source>
</evidence>
<accession>A0AAN6J3Y7</accession>